<dbReference type="Pfam" id="PF00581">
    <property type="entry name" value="Rhodanese"/>
    <property type="match status" value="1"/>
</dbReference>
<evidence type="ECO:0000313" key="9">
    <source>
        <dbReference type="Proteomes" id="UP000262969"/>
    </source>
</evidence>
<accession>A0A3D2X9N7</accession>
<dbReference type="InterPro" id="IPR001763">
    <property type="entry name" value="Rhodanese-like_dom"/>
</dbReference>
<reference evidence="8 9" key="1">
    <citation type="journal article" date="2018" name="Nat. Biotechnol.">
        <title>A standardized bacterial taxonomy based on genome phylogeny substantially revises the tree of life.</title>
        <authorList>
            <person name="Parks D.H."/>
            <person name="Chuvochina M."/>
            <person name="Waite D.W."/>
            <person name="Rinke C."/>
            <person name="Skarshewski A."/>
            <person name="Chaumeil P.A."/>
            <person name="Hugenholtz P."/>
        </authorList>
    </citation>
    <scope>NUCLEOTIDE SEQUENCE [LARGE SCALE GENOMIC DNA]</scope>
    <source>
        <strain evidence="8">UBA11728</strain>
    </source>
</reference>
<dbReference type="AlphaFoldDB" id="A0A3D2X9N7"/>
<feature type="domain" description="Rhodanese" evidence="7">
    <location>
        <begin position="462"/>
        <end position="548"/>
    </location>
</feature>
<dbReference type="Gene3D" id="3.50.50.60">
    <property type="entry name" value="FAD/NAD(P)-binding domain"/>
    <property type="match status" value="2"/>
</dbReference>
<keyword evidence="6" id="KW-0676">Redox-active center</keyword>
<evidence type="ECO:0000313" key="8">
    <source>
        <dbReference type="EMBL" id="HCL03832.1"/>
    </source>
</evidence>
<comment type="similarity">
    <text evidence="2">Belongs to the class-III pyridine nucleotide-disulfide oxidoreductase family.</text>
</comment>
<protein>
    <submittedName>
        <fullName evidence="8">CoA-disulfide reductase</fullName>
    </submittedName>
</protein>
<dbReference type="InterPro" id="IPR036873">
    <property type="entry name" value="Rhodanese-like_dom_sf"/>
</dbReference>
<dbReference type="GO" id="GO:0016491">
    <property type="term" value="F:oxidoreductase activity"/>
    <property type="evidence" value="ECO:0007669"/>
    <property type="project" value="UniProtKB-KW"/>
</dbReference>
<evidence type="ECO:0000259" key="7">
    <source>
        <dbReference type="PROSITE" id="PS50206"/>
    </source>
</evidence>
<dbReference type="SUPFAM" id="SSF55424">
    <property type="entry name" value="FAD/NAD-linked reductases, dimerisation (C-terminal) domain"/>
    <property type="match status" value="1"/>
</dbReference>
<dbReference type="SUPFAM" id="SSF52821">
    <property type="entry name" value="Rhodanese/Cell cycle control phosphatase"/>
    <property type="match status" value="1"/>
</dbReference>
<dbReference type="Gene3D" id="3.40.250.10">
    <property type="entry name" value="Rhodanese-like domain"/>
    <property type="match status" value="1"/>
</dbReference>
<evidence type="ECO:0000256" key="4">
    <source>
        <dbReference type="ARBA" id="ARBA00022827"/>
    </source>
</evidence>
<evidence type="ECO:0000256" key="6">
    <source>
        <dbReference type="ARBA" id="ARBA00023284"/>
    </source>
</evidence>
<dbReference type="Proteomes" id="UP000262969">
    <property type="component" value="Unassembled WGS sequence"/>
</dbReference>
<dbReference type="EMBL" id="DPVV01000522">
    <property type="protein sequence ID" value="HCL03832.1"/>
    <property type="molecule type" value="Genomic_DNA"/>
</dbReference>
<dbReference type="InterPro" id="IPR004099">
    <property type="entry name" value="Pyr_nucl-diS_OxRdtase_dimer"/>
</dbReference>
<evidence type="ECO:0000256" key="1">
    <source>
        <dbReference type="ARBA" id="ARBA00001974"/>
    </source>
</evidence>
<name>A0A3D2X9N7_9FIRM</name>
<dbReference type="InterPro" id="IPR050260">
    <property type="entry name" value="FAD-bd_OxRdtase"/>
</dbReference>
<dbReference type="SMART" id="SM00450">
    <property type="entry name" value="RHOD"/>
    <property type="match status" value="1"/>
</dbReference>
<dbReference type="PANTHER" id="PTHR43429:SF1">
    <property type="entry name" value="NAD(P)H SULFUR OXIDOREDUCTASE (COA-DEPENDENT)"/>
    <property type="match status" value="1"/>
</dbReference>
<keyword evidence="3" id="KW-0285">Flavoprotein</keyword>
<dbReference type="PRINTS" id="PR00411">
    <property type="entry name" value="PNDRDTASEI"/>
</dbReference>
<organism evidence="8 9">
    <name type="scientific">Lachnoclostridium phytofermentans</name>
    <dbReference type="NCBI Taxonomy" id="66219"/>
    <lineage>
        <taxon>Bacteria</taxon>
        <taxon>Bacillati</taxon>
        <taxon>Bacillota</taxon>
        <taxon>Clostridia</taxon>
        <taxon>Lachnospirales</taxon>
        <taxon>Lachnospiraceae</taxon>
    </lineage>
</organism>
<dbReference type="InterPro" id="IPR036188">
    <property type="entry name" value="FAD/NAD-bd_sf"/>
</dbReference>
<proteinExistence type="inferred from homology"/>
<comment type="cofactor">
    <cofactor evidence="1">
        <name>FAD</name>
        <dbReference type="ChEBI" id="CHEBI:57692"/>
    </cofactor>
</comment>
<dbReference type="Pfam" id="PF07992">
    <property type="entry name" value="Pyr_redox_2"/>
    <property type="match status" value="1"/>
</dbReference>
<sequence>MKKVVIIGGVATGASAAARLRRLDESVEIVMIERGEYISFANCGLPYYIGDVITDRDALLMATPKLMKDRFHIDIRIHSEVTKINPSQNCVTVLSSDRGTYEETYDYLVLAPGAKPIDFNFQGVSSNKVFTLRNMYDTDRIKTALDGVEKAIIIGGGYIGIEMAENLVEKNIEVTLVQALPHILAPFDDDMVILAENEMRQKGIHLLLSEKAIALHETDTGVSLELESGNVVEGNILISAIGVVPDTNFLKDSGIALGKRGHILTNEQMQTNIPNIFAGGDAVTVTDFVTKQETAVPLAGPANKHGRIIADNICGIPSKYKDTQGSTVIKVFDLTLAATGNTERQLSLQGLEHQTLIIHPNQHAIYYPGAEPITLKLIFNSNGVILGAQAIGTEGVEKRIDVIATLLRMGGTIYDLTDLELCYAPPYGSAKDPVNFAGYVAENVLTKKTELVHPRELVNIKENTNVVVLDVRTKGERNFGKVDGSIHINVNELRDHLDELDKGKEYWIYCAVGVRAYVAERILKQHGFQCKNIIGGYKTISDLGLIVP</sequence>
<evidence type="ECO:0000256" key="3">
    <source>
        <dbReference type="ARBA" id="ARBA00022630"/>
    </source>
</evidence>
<dbReference type="PANTHER" id="PTHR43429">
    <property type="entry name" value="PYRIDINE NUCLEOTIDE-DISULFIDE OXIDOREDUCTASE DOMAIN-CONTAINING"/>
    <property type="match status" value="1"/>
</dbReference>
<evidence type="ECO:0000256" key="5">
    <source>
        <dbReference type="ARBA" id="ARBA00023002"/>
    </source>
</evidence>
<dbReference type="PRINTS" id="PR00368">
    <property type="entry name" value="FADPNR"/>
</dbReference>
<evidence type="ECO:0000256" key="2">
    <source>
        <dbReference type="ARBA" id="ARBA00009130"/>
    </source>
</evidence>
<dbReference type="Pfam" id="PF02852">
    <property type="entry name" value="Pyr_redox_dim"/>
    <property type="match status" value="1"/>
</dbReference>
<comment type="caution">
    <text evidence="8">The sequence shown here is derived from an EMBL/GenBank/DDBJ whole genome shotgun (WGS) entry which is preliminary data.</text>
</comment>
<gene>
    <name evidence="8" type="ORF">DHW61_15735</name>
</gene>
<dbReference type="SUPFAM" id="SSF51905">
    <property type="entry name" value="FAD/NAD(P)-binding domain"/>
    <property type="match status" value="1"/>
</dbReference>
<dbReference type="InterPro" id="IPR023753">
    <property type="entry name" value="FAD/NAD-binding_dom"/>
</dbReference>
<dbReference type="InterPro" id="IPR016156">
    <property type="entry name" value="FAD/NAD-linked_Rdtase_dimer_sf"/>
</dbReference>
<keyword evidence="5" id="KW-0560">Oxidoreductase</keyword>
<dbReference type="PROSITE" id="PS50206">
    <property type="entry name" value="RHODANESE_3"/>
    <property type="match status" value="1"/>
</dbReference>
<keyword evidence="4" id="KW-0274">FAD</keyword>